<dbReference type="RefSeq" id="WP_074560146.1">
    <property type="nucleotide sequence ID" value="NZ_FMYE01000075.1"/>
</dbReference>
<name>A0A1G6GCC6_BACOV</name>
<dbReference type="Proteomes" id="UP000183670">
    <property type="component" value="Unassembled WGS sequence"/>
</dbReference>
<organism evidence="1 2">
    <name type="scientific">Bacteroides ovatus</name>
    <dbReference type="NCBI Taxonomy" id="28116"/>
    <lineage>
        <taxon>Bacteria</taxon>
        <taxon>Pseudomonadati</taxon>
        <taxon>Bacteroidota</taxon>
        <taxon>Bacteroidia</taxon>
        <taxon>Bacteroidales</taxon>
        <taxon>Bacteroidaceae</taxon>
        <taxon>Bacteroides</taxon>
    </lineage>
</organism>
<dbReference type="AlphaFoldDB" id="A0A1G6GCC6"/>
<proteinExistence type="predicted"/>
<gene>
    <name evidence="1" type="ORF">SAMN05192581_107511</name>
</gene>
<reference evidence="1 2" key="1">
    <citation type="submission" date="2016-10" db="EMBL/GenBank/DDBJ databases">
        <authorList>
            <person name="de Groot N.N."/>
        </authorList>
    </citation>
    <scope>NUCLEOTIDE SEQUENCE [LARGE SCALE GENOMIC DNA]</scope>
    <source>
        <strain evidence="1 2">NLAE-zl-C500</strain>
    </source>
</reference>
<accession>A0A1G6GCC6</accession>
<sequence length="448" mass="49904">MEQIKIERLTSGPKHHLFGFHDLLITNGVGDKYLSLEVDTMNRPPLPGELFGVGYVKNGQYVRIGETTALNYPQGARQQWVGETELFIVNNRVGDVWGTDLYDTTTNQRIDRFEATTHMLSKDGRYAYGLDYARLFRLGGYGYSGIVDKGVNDAMPKNSGITKLDMQTKKVELLVSVRQVAECGGASSGVSHHYLTHLCLNPSCTRVAFLHRYFMADGGLMTRLMSVSTDGTGLRCLAQGFLSHFDWKDNQTIYIFGRANSSLDALRNNSLLSNPLMAGPMKVVKKVAKFVLRRGNGGSNANAGKYFMMITDAERPVITPFAQGLITEDGHPMTNPVNGNWCINDTYPDKEGIRTLMLYNFLTNQCINLGTFKMLMDKPDMALAEKYFTGVDPKILGSISQEELAFTRSGLHCDLHPRWSRDGQQAVFDSIHEGTRQIYVAHVGGLIK</sequence>
<protein>
    <submittedName>
        <fullName evidence="1">Uncharacterized protein</fullName>
    </submittedName>
</protein>
<evidence type="ECO:0000313" key="2">
    <source>
        <dbReference type="Proteomes" id="UP000183670"/>
    </source>
</evidence>
<evidence type="ECO:0000313" key="1">
    <source>
        <dbReference type="EMBL" id="SDB79395.1"/>
    </source>
</evidence>
<dbReference type="EMBL" id="FMYE01000075">
    <property type="protein sequence ID" value="SDB79395.1"/>
    <property type="molecule type" value="Genomic_DNA"/>
</dbReference>